<dbReference type="InterPro" id="IPR036286">
    <property type="entry name" value="LexA/Signal_pep-like_sf"/>
</dbReference>
<keyword evidence="6" id="KW-1185">Reference proteome</keyword>
<dbReference type="GO" id="GO:0009003">
    <property type="term" value="F:signal peptidase activity"/>
    <property type="evidence" value="ECO:0007669"/>
    <property type="project" value="UniProtKB-EC"/>
</dbReference>
<organism evidence="5 6">
    <name type="scientific">Crossiella equi</name>
    <dbReference type="NCBI Taxonomy" id="130796"/>
    <lineage>
        <taxon>Bacteria</taxon>
        <taxon>Bacillati</taxon>
        <taxon>Actinomycetota</taxon>
        <taxon>Actinomycetes</taxon>
        <taxon>Pseudonocardiales</taxon>
        <taxon>Pseudonocardiaceae</taxon>
        <taxon>Crossiella</taxon>
    </lineage>
</organism>
<dbReference type="NCBIfam" id="TIGR02227">
    <property type="entry name" value="sigpep_I_bact"/>
    <property type="match status" value="1"/>
</dbReference>
<reference evidence="5 6" key="1">
    <citation type="submission" date="2021-03" db="EMBL/GenBank/DDBJ databases">
        <title>Sequencing the genomes of 1000 actinobacteria strains.</title>
        <authorList>
            <person name="Klenk H.-P."/>
        </authorList>
    </citation>
    <scope>NUCLEOTIDE SEQUENCE [LARGE SCALE GENOMIC DNA]</scope>
    <source>
        <strain evidence="5 6">DSM 44580</strain>
    </source>
</reference>
<comment type="catalytic activity">
    <reaction evidence="3">
        <text>Cleavage of hydrophobic, N-terminal signal or leader sequences from secreted and periplasmic proteins.</text>
        <dbReference type="EC" id="3.4.21.89"/>
    </reaction>
</comment>
<evidence type="ECO:0000313" key="6">
    <source>
        <dbReference type="Proteomes" id="UP001519363"/>
    </source>
</evidence>
<keyword evidence="3" id="KW-0645">Protease</keyword>
<protein>
    <recommendedName>
        <fullName evidence="3">Signal peptidase I</fullName>
        <ecNumber evidence="3">3.4.21.89</ecNumber>
    </recommendedName>
</protein>
<dbReference type="Gene3D" id="2.10.109.10">
    <property type="entry name" value="Umud Fragment, subunit A"/>
    <property type="match status" value="1"/>
</dbReference>
<dbReference type="InterPro" id="IPR019533">
    <property type="entry name" value="Peptidase_S26"/>
</dbReference>
<comment type="caution">
    <text evidence="5">The sequence shown here is derived from an EMBL/GenBank/DDBJ whole genome shotgun (WGS) entry which is preliminary data.</text>
</comment>
<keyword evidence="3" id="KW-0472">Membrane</keyword>
<accession>A0ABS5ALY7</accession>
<dbReference type="EMBL" id="JAGIOO010000001">
    <property type="protein sequence ID" value="MBP2476710.1"/>
    <property type="molecule type" value="Genomic_DNA"/>
</dbReference>
<dbReference type="Pfam" id="PF10502">
    <property type="entry name" value="Peptidase_S26"/>
    <property type="match status" value="1"/>
</dbReference>
<evidence type="ECO:0000259" key="4">
    <source>
        <dbReference type="Pfam" id="PF10502"/>
    </source>
</evidence>
<dbReference type="InterPro" id="IPR000223">
    <property type="entry name" value="Pept_S26A_signal_pept_1"/>
</dbReference>
<evidence type="ECO:0000313" key="5">
    <source>
        <dbReference type="EMBL" id="MBP2476710.1"/>
    </source>
</evidence>
<dbReference type="SUPFAM" id="SSF51306">
    <property type="entry name" value="LexA/Signal peptidase"/>
    <property type="match status" value="1"/>
</dbReference>
<comment type="subcellular location">
    <subcellularLocation>
        <location evidence="1">Cell membrane</location>
        <topology evidence="1">Single-pass type II membrane protein</topology>
    </subcellularLocation>
    <subcellularLocation>
        <location evidence="3">Membrane</location>
        <topology evidence="3">Single-pass type II membrane protein</topology>
    </subcellularLocation>
</comment>
<dbReference type="EC" id="3.4.21.89" evidence="3"/>
<dbReference type="PANTHER" id="PTHR43390:SF1">
    <property type="entry name" value="CHLOROPLAST PROCESSING PEPTIDASE"/>
    <property type="match status" value="1"/>
</dbReference>
<dbReference type="RefSeq" id="WP_086785687.1">
    <property type="nucleotide sequence ID" value="NZ_JAGIOO010000001.1"/>
</dbReference>
<comment type="caution">
    <text evidence="3">Lacks conserved residue(s) required for the propagation of feature annotation.</text>
</comment>
<evidence type="ECO:0000256" key="3">
    <source>
        <dbReference type="RuleBase" id="RU362042"/>
    </source>
</evidence>
<keyword evidence="3" id="KW-1133">Transmembrane helix</keyword>
<dbReference type="CDD" id="cd06530">
    <property type="entry name" value="S26_SPase_I"/>
    <property type="match status" value="1"/>
</dbReference>
<dbReference type="PANTHER" id="PTHR43390">
    <property type="entry name" value="SIGNAL PEPTIDASE I"/>
    <property type="match status" value="1"/>
</dbReference>
<evidence type="ECO:0000256" key="1">
    <source>
        <dbReference type="ARBA" id="ARBA00004401"/>
    </source>
</evidence>
<proteinExistence type="inferred from homology"/>
<evidence type="ECO:0000256" key="2">
    <source>
        <dbReference type="ARBA" id="ARBA00009370"/>
    </source>
</evidence>
<name>A0ABS5ALY7_9PSEU</name>
<keyword evidence="3" id="KW-0812">Transmembrane</keyword>
<dbReference type="Proteomes" id="UP001519363">
    <property type="component" value="Unassembled WGS sequence"/>
</dbReference>
<gene>
    <name evidence="5" type="ORF">JOF53_005582</name>
</gene>
<feature type="transmembrane region" description="Helical" evidence="3">
    <location>
        <begin position="228"/>
        <end position="253"/>
    </location>
</feature>
<feature type="domain" description="Peptidase S26" evidence="4">
    <location>
        <begin position="39"/>
        <end position="193"/>
    </location>
</feature>
<feature type="transmembrane region" description="Helical" evidence="3">
    <location>
        <begin position="20"/>
        <end position="42"/>
    </location>
</feature>
<comment type="similarity">
    <text evidence="2 3">Belongs to the peptidase S26 family.</text>
</comment>
<keyword evidence="3 5" id="KW-0378">Hydrolase</keyword>
<dbReference type="PRINTS" id="PR00727">
    <property type="entry name" value="LEADERPTASE"/>
</dbReference>
<sequence>MTGTKTTAETGQEPARRGLAWGPPVLAAVLGLLLLFVGIGALRTRYDSFAMVSTSMANGLPQGARTFTSPVTDGGASVQRGDVVLFDAGSWPGAERGEQLVKRVVGIGGDVVSCCDAQGRLQVNGRSITEPYLRLDDPRTGGPYRQQPFTVRVPQDSVLLLGDYRGNSRDSRSFLDTPDKGAIPRSAIKSVVVVAFGLGDGLRQISPNPAFTDAGLAGGGEVDRGYRYAFWLVVGGGALALVSLVWLAVVGGLRALRRRRRQVLPVSP</sequence>